<evidence type="ECO:0000313" key="5">
    <source>
        <dbReference type="EMBL" id="ACF07376.1"/>
    </source>
</evidence>
<evidence type="ECO:0000313" key="6">
    <source>
        <dbReference type="Proteomes" id="UP000008812"/>
    </source>
</evidence>
<reference evidence="5 6" key="1">
    <citation type="journal article" date="2008" name="Infect. Immun.">
        <title>Genome of Mycoplasma arthritidis.</title>
        <authorList>
            <person name="Dybvig K."/>
            <person name="Zuhua C."/>
            <person name="Lao P."/>
            <person name="Jordan D.S."/>
            <person name="French C.T."/>
            <person name="Tu A.H."/>
            <person name="Loraine A.E."/>
        </authorList>
    </citation>
    <scope>NUCLEOTIDE SEQUENCE [LARGE SCALE GENOMIC DNA]</scope>
    <source>
        <strain evidence="5 6">158L3-1</strain>
    </source>
</reference>
<evidence type="ECO:0000256" key="2">
    <source>
        <dbReference type="ARBA" id="ARBA00022741"/>
    </source>
</evidence>
<dbReference type="EMBL" id="CP001047">
    <property type="protein sequence ID" value="ACF07376.1"/>
    <property type="molecule type" value="Genomic_DNA"/>
</dbReference>
<keyword evidence="2" id="KW-0547">Nucleotide-binding</keyword>
<name>B3PMX4_META1</name>
<proteinExistence type="predicted"/>
<dbReference type="SMART" id="SM00382">
    <property type="entry name" value="AAA"/>
    <property type="match status" value="1"/>
</dbReference>
<dbReference type="HOGENOM" id="CLU_000604_1_2_14"/>
<dbReference type="AlphaFoldDB" id="B3PMX4"/>
<dbReference type="InterPro" id="IPR003439">
    <property type="entry name" value="ABC_transporter-like_ATP-bd"/>
</dbReference>
<dbReference type="InterPro" id="IPR051782">
    <property type="entry name" value="ABC_Transporter_VariousFunc"/>
</dbReference>
<keyword evidence="3 5" id="KW-0067">ATP-binding</keyword>
<evidence type="ECO:0000259" key="4">
    <source>
        <dbReference type="PROSITE" id="PS50893"/>
    </source>
</evidence>
<gene>
    <name evidence="5" type="ordered locus">MARTH_orf575</name>
</gene>
<feature type="domain" description="ABC transporter" evidence="4">
    <location>
        <begin position="19"/>
        <end position="248"/>
    </location>
</feature>
<dbReference type="InterPro" id="IPR017871">
    <property type="entry name" value="ABC_transporter-like_CS"/>
</dbReference>
<dbReference type="GO" id="GO:0005524">
    <property type="term" value="F:ATP binding"/>
    <property type="evidence" value="ECO:0007669"/>
    <property type="project" value="UniProtKB-KW"/>
</dbReference>
<dbReference type="PANTHER" id="PTHR42939:SF1">
    <property type="entry name" value="ABC TRANSPORTER ATP-BINDING PROTEIN ALBC-RELATED"/>
    <property type="match status" value="1"/>
</dbReference>
<dbReference type="SUPFAM" id="SSF52540">
    <property type="entry name" value="P-loop containing nucleoside triphosphate hydrolases"/>
    <property type="match status" value="1"/>
</dbReference>
<protein>
    <submittedName>
        <fullName evidence="5">ABC transporter ATP-binding protein</fullName>
    </submittedName>
</protein>
<dbReference type="GO" id="GO:0016887">
    <property type="term" value="F:ATP hydrolysis activity"/>
    <property type="evidence" value="ECO:0007669"/>
    <property type="project" value="InterPro"/>
</dbReference>
<dbReference type="Proteomes" id="UP000008812">
    <property type="component" value="Chromosome"/>
</dbReference>
<dbReference type="PANTHER" id="PTHR42939">
    <property type="entry name" value="ABC TRANSPORTER ATP-BINDING PROTEIN ALBC-RELATED"/>
    <property type="match status" value="1"/>
</dbReference>
<dbReference type="STRING" id="243272.MARTH_orf575"/>
<keyword evidence="6" id="KW-1185">Reference proteome</keyword>
<dbReference type="PROSITE" id="PS50893">
    <property type="entry name" value="ABC_TRANSPORTER_2"/>
    <property type="match status" value="1"/>
</dbReference>
<accession>B3PMX4</accession>
<dbReference type="PROSITE" id="PS00211">
    <property type="entry name" value="ABC_TRANSPORTER_1"/>
    <property type="match status" value="1"/>
</dbReference>
<dbReference type="InterPro" id="IPR003593">
    <property type="entry name" value="AAA+_ATPase"/>
</dbReference>
<dbReference type="Gene3D" id="3.40.50.300">
    <property type="entry name" value="P-loop containing nucleotide triphosphate hydrolases"/>
    <property type="match status" value="1"/>
</dbReference>
<dbReference type="RefSeq" id="WP_012498333.1">
    <property type="nucleotide sequence ID" value="NC_011025.1"/>
</dbReference>
<dbReference type="InterPro" id="IPR027417">
    <property type="entry name" value="P-loop_NTPase"/>
</dbReference>
<evidence type="ECO:0000256" key="1">
    <source>
        <dbReference type="ARBA" id="ARBA00022448"/>
    </source>
</evidence>
<keyword evidence="1" id="KW-0813">Transport</keyword>
<dbReference type="eggNOG" id="COG1131">
    <property type="taxonomic scope" value="Bacteria"/>
</dbReference>
<dbReference type="CDD" id="cd03230">
    <property type="entry name" value="ABC_DR_subfamily_A"/>
    <property type="match status" value="1"/>
</dbReference>
<evidence type="ECO:0000256" key="3">
    <source>
        <dbReference type="ARBA" id="ARBA00022840"/>
    </source>
</evidence>
<organism evidence="5 6">
    <name type="scientific">Metamycoplasma arthritidis (strain 158L3-1)</name>
    <name type="common">Mycoplasma arthritidis</name>
    <dbReference type="NCBI Taxonomy" id="243272"/>
    <lineage>
        <taxon>Bacteria</taxon>
        <taxon>Bacillati</taxon>
        <taxon>Mycoplasmatota</taxon>
        <taxon>Mycoplasmoidales</taxon>
        <taxon>Metamycoplasmataceae</taxon>
        <taxon>Metamycoplasma</taxon>
    </lineage>
</organism>
<dbReference type="Pfam" id="PF00005">
    <property type="entry name" value="ABC_tran"/>
    <property type="match status" value="1"/>
</dbReference>
<sequence length="321" mass="36566">MNKIEIALSNEQTNKKDALTFLEVSKKFRNKVALDKINFSVKAGEFHGFIGSNGAGKTTTIRALLGYYNDIAGEIFINGILSTKKEAKAKIGFIPEIANFPKALSSREFLYYFACMSGLDKKIAKVKVEEALKKFNMDGDEFKGSPYFFSSGQKKKIMLIQALINDPEILILDEPTANLDVASRIDFYEKLAGLHKQGKTIFISSHNLAELEKYVDSFTIIERGNVIMSQSLKKDNQQNFNWTISVKAQDITKCQNLLKNLKIKYFLNQSNNSFILFFEDDQIKKTFVNKITANNIEFSNFSEYRPSLQQLYLENTNLKNK</sequence>
<dbReference type="KEGG" id="mat:MARTH_orf575"/>